<dbReference type="EMBL" id="JARQWQ010000146">
    <property type="protein sequence ID" value="KAK2548451.1"/>
    <property type="molecule type" value="Genomic_DNA"/>
</dbReference>
<organism evidence="1 2">
    <name type="scientific">Acropora cervicornis</name>
    <name type="common">Staghorn coral</name>
    <dbReference type="NCBI Taxonomy" id="6130"/>
    <lineage>
        <taxon>Eukaryota</taxon>
        <taxon>Metazoa</taxon>
        <taxon>Cnidaria</taxon>
        <taxon>Anthozoa</taxon>
        <taxon>Hexacorallia</taxon>
        <taxon>Scleractinia</taxon>
        <taxon>Astrocoeniina</taxon>
        <taxon>Acroporidae</taxon>
        <taxon>Acropora</taxon>
    </lineage>
</organism>
<keyword evidence="2" id="KW-1185">Reference proteome</keyword>
<protein>
    <submittedName>
        <fullName evidence="1">Uncharacterized protein</fullName>
    </submittedName>
</protein>
<evidence type="ECO:0000313" key="2">
    <source>
        <dbReference type="Proteomes" id="UP001249851"/>
    </source>
</evidence>
<evidence type="ECO:0000313" key="1">
    <source>
        <dbReference type="EMBL" id="KAK2548451.1"/>
    </source>
</evidence>
<dbReference type="Proteomes" id="UP001249851">
    <property type="component" value="Unassembled WGS sequence"/>
</dbReference>
<dbReference type="AlphaFoldDB" id="A0AAD9PT78"/>
<gene>
    <name evidence="1" type="ORF">P5673_031346</name>
</gene>
<comment type="caution">
    <text evidence="1">The sequence shown here is derived from an EMBL/GenBank/DDBJ whole genome shotgun (WGS) entry which is preliminary data.</text>
</comment>
<proteinExistence type="predicted"/>
<accession>A0AAD9PT78</accession>
<sequence>MALRGRNYSDVKGTPIPLHSTLSILQNQMVALLPLTANTLVESQQVKAFMQDRASQSRDCIKLEEEEVTSLPSTREQSSLDDGLIWFWWFSGEDEKHLWNVSKTHSSESFLDKVLFPVCVYRLREEKRNFLKKMDNQYRSVYIEQSRDF</sequence>
<name>A0AAD9PT78_ACRCE</name>
<reference evidence="1" key="1">
    <citation type="journal article" date="2023" name="G3 (Bethesda)">
        <title>Whole genome assembly and annotation of the endangered Caribbean coral Acropora cervicornis.</title>
        <authorList>
            <person name="Selwyn J.D."/>
            <person name="Vollmer S.V."/>
        </authorList>
    </citation>
    <scope>NUCLEOTIDE SEQUENCE</scope>
    <source>
        <strain evidence="1">K2</strain>
    </source>
</reference>
<reference evidence="1" key="2">
    <citation type="journal article" date="2023" name="Science">
        <title>Genomic signatures of disease resistance in endangered staghorn corals.</title>
        <authorList>
            <person name="Vollmer S.V."/>
            <person name="Selwyn J.D."/>
            <person name="Despard B.A."/>
            <person name="Roesel C.L."/>
        </authorList>
    </citation>
    <scope>NUCLEOTIDE SEQUENCE</scope>
    <source>
        <strain evidence="1">K2</strain>
    </source>
</reference>